<comment type="caution">
    <text evidence="1">The sequence shown here is derived from an EMBL/GenBank/DDBJ whole genome shotgun (WGS) entry which is preliminary data.</text>
</comment>
<evidence type="ECO:0000313" key="1">
    <source>
        <dbReference type="EMBL" id="KAJ8952291.1"/>
    </source>
</evidence>
<organism evidence="1 2">
    <name type="scientific">Aromia moschata</name>
    <dbReference type="NCBI Taxonomy" id="1265417"/>
    <lineage>
        <taxon>Eukaryota</taxon>
        <taxon>Metazoa</taxon>
        <taxon>Ecdysozoa</taxon>
        <taxon>Arthropoda</taxon>
        <taxon>Hexapoda</taxon>
        <taxon>Insecta</taxon>
        <taxon>Pterygota</taxon>
        <taxon>Neoptera</taxon>
        <taxon>Endopterygota</taxon>
        <taxon>Coleoptera</taxon>
        <taxon>Polyphaga</taxon>
        <taxon>Cucujiformia</taxon>
        <taxon>Chrysomeloidea</taxon>
        <taxon>Cerambycidae</taxon>
        <taxon>Cerambycinae</taxon>
        <taxon>Callichromatini</taxon>
        <taxon>Aromia</taxon>
    </lineage>
</organism>
<proteinExistence type="predicted"/>
<dbReference type="AlphaFoldDB" id="A0AAV8YM25"/>
<name>A0AAV8YM25_9CUCU</name>
<accession>A0AAV8YM25</accession>
<sequence>MDSGTIDYSTTSGVEDDSDCRRCGEELVGPTEIEILSINNCHGFDDKYLQLRVNVNKVAGTTSTISGNISVGFDLDDEVKINVIGNSITENGSLKKKTYISRKGFCKLFDNYIYARTELTGRESFKSFCPIYPGFYRMTDIISKFGHLELPYELLGHKIYRIELTRDGKVMVCKEFDVRCTRRDMDLSESNGYNK</sequence>
<reference evidence="1" key="1">
    <citation type="journal article" date="2023" name="Insect Mol. Biol.">
        <title>Genome sequencing provides insights into the evolution of gene families encoding plant cell wall-degrading enzymes in longhorned beetles.</title>
        <authorList>
            <person name="Shin N.R."/>
            <person name="Okamura Y."/>
            <person name="Kirsch R."/>
            <person name="Pauchet Y."/>
        </authorList>
    </citation>
    <scope>NUCLEOTIDE SEQUENCE</scope>
    <source>
        <strain evidence="1">AMC_N1</strain>
    </source>
</reference>
<dbReference type="Proteomes" id="UP001162162">
    <property type="component" value="Unassembled WGS sequence"/>
</dbReference>
<keyword evidence="2" id="KW-1185">Reference proteome</keyword>
<protein>
    <submittedName>
        <fullName evidence="1">Uncharacterized protein</fullName>
    </submittedName>
</protein>
<dbReference type="EMBL" id="JAPWTK010000071">
    <property type="protein sequence ID" value="KAJ8952291.1"/>
    <property type="molecule type" value="Genomic_DNA"/>
</dbReference>
<evidence type="ECO:0000313" key="2">
    <source>
        <dbReference type="Proteomes" id="UP001162162"/>
    </source>
</evidence>
<gene>
    <name evidence="1" type="ORF">NQ318_007459</name>
</gene>